<accession>A0A0L8VB66</accession>
<dbReference type="PATRIC" id="fig|1409788.3.peg.1508"/>
<name>A0A0L8VB66_9BACT</name>
<dbReference type="Proteomes" id="UP000036958">
    <property type="component" value="Unassembled WGS sequence"/>
</dbReference>
<dbReference type="EMBL" id="LGIA01000077">
    <property type="protein sequence ID" value="KOH45710.1"/>
    <property type="molecule type" value="Genomic_DNA"/>
</dbReference>
<gene>
    <name evidence="1" type="ORF">NC99_14750</name>
</gene>
<protein>
    <submittedName>
        <fullName evidence="1">Uncharacterized protein</fullName>
    </submittedName>
</protein>
<sequence>MEINQITERILKCAFDVRSALGSELLESAYELTYLKLSECKIGLLLNCNVASLKNGIKRLAN</sequence>
<keyword evidence="2" id="KW-1185">Reference proteome</keyword>
<reference evidence="2" key="1">
    <citation type="submission" date="2015-07" db="EMBL/GenBank/DDBJ databases">
        <title>Genome sequencing of Sunxiuqinia dokdonensis strain SK.</title>
        <authorList>
            <person name="Ahn S."/>
            <person name="Kim B.-C."/>
        </authorList>
    </citation>
    <scope>NUCLEOTIDE SEQUENCE [LARGE SCALE GENOMIC DNA]</scope>
    <source>
        <strain evidence="2">SK</strain>
    </source>
</reference>
<dbReference type="OrthoDB" id="1119698at2"/>
<evidence type="ECO:0000313" key="2">
    <source>
        <dbReference type="Proteomes" id="UP000036958"/>
    </source>
</evidence>
<organism evidence="1 2">
    <name type="scientific">Sunxiuqinia dokdonensis</name>
    <dbReference type="NCBI Taxonomy" id="1409788"/>
    <lineage>
        <taxon>Bacteria</taxon>
        <taxon>Pseudomonadati</taxon>
        <taxon>Bacteroidota</taxon>
        <taxon>Bacteroidia</taxon>
        <taxon>Marinilabiliales</taxon>
        <taxon>Prolixibacteraceae</taxon>
        <taxon>Sunxiuqinia</taxon>
    </lineage>
</organism>
<comment type="caution">
    <text evidence="1">The sequence shown here is derived from an EMBL/GenBank/DDBJ whole genome shotgun (WGS) entry which is preliminary data.</text>
</comment>
<dbReference type="AlphaFoldDB" id="A0A0L8VB66"/>
<evidence type="ECO:0000313" key="1">
    <source>
        <dbReference type="EMBL" id="KOH45710.1"/>
    </source>
</evidence>
<dbReference type="RefSeq" id="WP_082326349.1">
    <property type="nucleotide sequence ID" value="NZ_LGIA01000077.1"/>
</dbReference>
<proteinExistence type="predicted"/>